<feature type="domain" description="DUF7253" evidence="1">
    <location>
        <begin position="1"/>
        <end position="108"/>
    </location>
</feature>
<reference evidence="2" key="1">
    <citation type="journal article" date="2021" name="Proc. Natl. Acad. Sci. U.S.A.">
        <title>A Catalog of Tens of Thousands of Viruses from Human Metagenomes Reveals Hidden Associations with Chronic Diseases.</title>
        <authorList>
            <person name="Tisza M.J."/>
            <person name="Buck C.B."/>
        </authorList>
    </citation>
    <scope>NUCLEOTIDE SEQUENCE</scope>
    <source>
        <strain evidence="2">Ctj7g1</strain>
    </source>
</reference>
<evidence type="ECO:0000259" key="1">
    <source>
        <dbReference type="Pfam" id="PF23911"/>
    </source>
</evidence>
<evidence type="ECO:0000313" key="2">
    <source>
        <dbReference type="EMBL" id="DAE25294.1"/>
    </source>
</evidence>
<sequence>MARFSGAVGFGEPIEIDEGVYDVKVTERQAFGDVVRSYRNNQDIGKVNSNINFDMAVSVVADDYLKKHLDLAVYVRWGTLYLAVTSVEMNHPRITLTMGGVWHGPKAEPTP</sequence>
<accession>A0A8S5R1F3</accession>
<dbReference type="InterPro" id="IPR055677">
    <property type="entry name" value="DUF7253"/>
</dbReference>
<dbReference type="Pfam" id="PF23911">
    <property type="entry name" value="DUF7253"/>
    <property type="match status" value="1"/>
</dbReference>
<protein>
    <recommendedName>
        <fullName evidence="1">DUF7253 domain-containing protein</fullName>
    </recommendedName>
</protein>
<organism evidence="2">
    <name type="scientific">Siphoviridae sp. ctj7g1</name>
    <dbReference type="NCBI Taxonomy" id="2826438"/>
    <lineage>
        <taxon>Viruses</taxon>
        <taxon>Duplodnaviria</taxon>
        <taxon>Heunggongvirae</taxon>
        <taxon>Uroviricota</taxon>
        <taxon>Caudoviricetes</taxon>
    </lineage>
</organism>
<name>A0A8S5R1F3_9CAUD</name>
<dbReference type="EMBL" id="BK015796">
    <property type="protein sequence ID" value="DAE25294.1"/>
    <property type="molecule type" value="Genomic_DNA"/>
</dbReference>
<proteinExistence type="predicted"/>